<gene>
    <name evidence="1" type="ORF">MAR_015050</name>
</gene>
<evidence type="ECO:0000313" key="2">
    <source>
        <dbReference type="Proteomes" id="UP001164746"/>
    </source>
</evidence>
<keyword evidence="2" id="KW-1185">Reference proteome</keyword>
<organism evidence="1 2">
    <name type="scientific">Mya arenaria</name>
    <name type="common">Soft-shell clam</name>
    <dbReference type="NCBI Taxonomy" id="6604"/>
    <lineage>
        <taxon>Eukaryota</taxon>
        <taxon>Metazoa</taxon>
        <taxon>Spiralia</taxon>
        <taxon>Lophotrochozoa</taxon>
        <taxon>Mollusca</taxon>
        <taxon>Bivalvia</taxon>
        <taxon>Autobranchia</taxon>
        <taxon>Heteroconchia</taxon>
        <taxon>Euheterodonta</taxon>
        <taxon>Imparidentia</taxon>
        <taxon>Neoheterodontei</taxon>
        <taxon>Myida</taxon>
        <taxon>Myoidea</taxon>
        <taxon>Myidae</taxon>
        <taxon>Mya</taxon>
    </lineage>
</organism>
<sequence>MEDGVKTPGKAGPKLSGAHIPWGNKEVVVENYEILVHSPNSVGYYEWLPCSGGDVPENAFKTSDGIYIGRCHYEGGLVPGKVSTSHGCAYISYGGEEEELPEYQVLCRIK</sequence>
<name>A0ABY7FJJ4_MYAAR</name>
<dbReference type="EMBL" id="CP111023">
    <property type="protein sequence ID" value="WAR21076.1"/>
    <property type="molecule type" value="Genomic_DNA"/>
</dbReference>
<proteinExistence type="predicted"/>
<dbReference type="Proteomes" id="UP001164746">
    <property type="component" value="Chromosome 12"/>
</dbReference>
<reference evidence="1" key="1">
    <citation type="submission" date="2022-11" db="EMBL/GenBank/DDBJ databases">
        <title>Centuries of genome instability and evolution in soft-shell clam transmissible cancer (bioRxiv).</title>
        <authorList>
            <person name="Hart S.F.M."/>
            <person name="Yonemitsu M.A."/>
            <person name="Giersch R.M."/>
            <person name="Beal B.F."/>
            <person name="Arriagada G."/>
            <person name="Davis B.W."/>
            <person name="Ostrander E.A."/>
            <person name="Goff S.P."/>
            <person name="Metzger M.J."/>
        </authorList>
    </citation>
    <scope>NUCLEOTIDE SEQUENCE</scope>
    <source>
        <strain evidence="1">MELC-2E11</strain>
        <tissue evidence="1">Siphon/mantle</tissue>
    </source>
</reference>
<accession>A0ABY7FJJ4</accession>
<protein>
    <submittedName>
        <fullName evidence="1">Uncharacterized protein</fullName>
    </submittedName>
</protein>
<dbReference type="InterPro" id="IPR006616">
    <property type="entry name" value="DM9_repeat"/>
</dbReference>
<dbReference type="PANTHER" id="PTHR31649">
    <property type="entry name" value="AGAP009604-PA"/>
    <property type="match status" value="1"/>
</dbReference>
<evidence type="ECO:0000313" key="1">
    <source>
        <dbReference type="EMBL" id="WAR21076.1"/>
    </source>
</evidence>
<dbReference type="SMART" id="SM00696">
    <property type="entry name" value="DM9"/>
    <property type="match status" value="1"/>
</dbReference>
<dbReference type="Pfam" id="PF11901">
    <property type="entry name" value="DM9"/>
    <property type="match status" value="1"/>
</dbReference>
<dbReference type="PANTHER" id="PTHR31649:SF1">
    <property type="entry name" value="FARNESOIC ACID O-METHYL TRANSFERASE DOMAIN-CONTAINING PROTEIN"/>
    <property type="match status" value="1"/>
</dbReference>